<evidence type="ECO:0000313" key="2">
    <source>
        <dbReference type="EMBL" id="WEK47207.1"/>
    </source>
</evidence>
<proteinExistence type="predicted"/>
<dbReference type="GO" id="GO:0016787">
    <property type="term" value="F:hydrolase activity"/>
    <property type="evidence" value="ECO:0007669"/>
    <property type="project" value="UniProtKB-KW"/>
</dbReference>
<feature type="signal peptide" evidence="1">
    <location>
        <begin position="1"/>
        <end position="18"/>
    </location>
</feature>
<organism evidence="2 3">
    <name type="scientific">Candidatus Andeanibacterium colombiense</name>
    <dbReference type="NCBI Taxonomy" id="3121345"/>
    <lineage>
        <taxon>Bacteria</taxon>
        <taxon>Pseudomonadati</taxon>
        <taxon>Pseudomonadota</taxon>
        <taxon>Alphaproteobacteria</taxon>
        <taxon>Sphingomonadales</taxon>
        <taxon>Sphingomonadaceae</taxon>
        <taxon>Candidatus Andeanibacterium</taxon>
    </lineage>
</organism>
<keyword evidence="1" id="KW-0732">Signal</keyword>
<name>A0AAJ5X9P1_9SPHN</name>
<reference evidence="2" key="1">
    <citation type="submission" date="2023-03" db="EMBL/GenBank/DDBJ databases">
        <title>Andean soil-derived lignocellulolytic bacterial consortium as a source of novel taxa and putative plastic-active enzymes.</title>
        <authorList>
            <person name="Diaz-Garcia L."/>
            <person name="Chuvochina M."/>
            <person name="Feuerriegel G."/>
            <person name="Bunk B."/>
            <person name="Sproer C."/>
            <person name="Streit W.R."/>
            <person name="Rodriguez L.M."/>
            <person name="Overmann J."/>
            <person name="Jimenez D.J."/>
        </authorList>
    </citation>
    <scope>NUCLEOTIDE SEQUENCE</scope>
    <source>
        <strain evidence="2">MAG 26</strain>
    </source>
</reference>
<evidence type="ECO:0000256" key="1">
    <source>
        <dbReference type="SAM" id="SignalP"/>
    </source>
</evidence>
<gene>
    <name evidence="2" type="ORF">P0Y56_02690</name>
</gene>
<dbReference type="AlphaFoldDB" id="A0AAJ5X9P1"/>
<dbReference type="Proteomes" id="UP001218362">
    <property type="component" value="Chromosome"/>
</dbReference>
<feature type="chain" id="PRO_5042489248" evidence="1">
    <location>
        <begin position="19"/>
        <end position="281"/>
    </location>
</feature>
<protein>
    <submittedName>
        <fullName evidence="2">Glycoside hydrolase</fullName>
    </submittedName>
</protein>
<accession>A0AAJ5X9P1</accession>
<dbReference type="EMBL" id="CP119316">
    <property type="protein sequence ID" value="WEK47207.1"/>
    <property type="molecule type" value="Genomic_DNA"/>
</dbReference>
<sequence length="281" mass="31636">MIRCLPLLLLLAGSAASAQRLPIDPFYTQHFSADGIPVIASSKPPAKALKAAKSMAEGMLKHRPDLARYLAKNGYTIAVIAQSEALLDLPENRDWVKPPLDDPRLTRCEKKHYDERIGRLTARQYWDERARGIGGQHMVGAEEDILGLPASRYWGETIFVHEFSHQILDAVRNSDRPLYAELEAAYAHAQATGLWLDEYNMTTIDEYWAEGSQFWWDSNRLQVFAGRRILNHQDLKAYDPALFAVLAKVFGTKHKLTGDPFWMSPARVPPGPPPENTAEVC</sequence>
<keyword evidence="2" id="KW-0378">Hydrolase</keyword>
<evidence type="ECO:0000313" key="3">
    <source>
        <dbReference type="Proteomes" id="UP001218362"/>
    </source>
</evidence>
<dbReference type="KEGG" id="acob:P0Y56_02690"/>